<accession>A0A2T4U826</accession>
<dbReference type="Proteomes" id="UP000240509">
    <property type="component" value="Unassembled WGS sequence"/>
</dbReference>
<sequence>MKPLEKEDGRLYTEARVKIHGEYETFRVLIDTGRRSTVFNRNKVPHDVLDAVSIGPLKVSSFSVELEDIEEDGIVGLDFLLKTGAKLNLDAMTISSSRT</sequence>
<gene>
    <name evidence="1" type="ORF">C6Y45_05700</name>
</gene>
<organism evidence="1 2">
    <name type="scientific">Alkalicoccus saliphilus</name>
    <dbReference type="NCBI Taxonomy" id="200989"/>
    <lineage>
        <taxon>Bacteria</taxon>
        <taxon>Bacillati</taxon>
        <taxon>Bacillota</taxon>
        <taxon>Bacilli</taxon>
        <taxon>Bacillales</taxon>
        <taxon>Bacillaceae</taxon>
        <taxon>Alkalicoccus</taxon>
    </lineage>
</organism>
<dbReference type="OrthoDB" id="2735601at2"/>
<name>A0A2T4U826_9BACI</name>
<evidence type="ECO:0000313" key="2">
    <source>
        <dbReference type="Proteomes" id="UP000240509"/>
    </source>
</evidence>
<dbReference type="RefSeq" id="WP_107584137.1">
    <property type="nucleotide sequence ID" value="NZ_PZJJ01000006.1"/>
</dbReference>
<comment type="caution">
    <text evidence="1">The sequence shown here is derived from an EMBL/GenBank/DDBJ whole genome shotgun (WGS) entry which is preliminary data.</text>
</comment>
<proteinExistence type="predicted"/>
<protein>
    <recommendedName>
        <fullName evidence="3">Peptidase A2 domain-containing protein</fullName>
    </recommendedName>
</protein>
<dbReference type="AlphaFoldDB" id="A0A2T4U826"/>
<keyword evidence="2" id="KW-1185">Reference proteome</keyword>
<dbReference type="EMBL" id="PZJJ01000006">
    <property type="protein sequence ID" value="PTL39535.1"/>
    <property type="molecule type" value="Genomic_DNA"/>
</dbReference>
<evidence type="ECO:0000313" key="1">
    <source>
        <dbReference type="EMBL" id="PTL39535.1"/>
    </source>
</evidence>
<reference evidence="1 2" key="1">
    <citation type="submission" date="2018-03" db="EMBL/GenBank/DDBJ databases">
        <title>Alkalicoccus saliphilus sp. nov., isolated from a mineral pool.</title>
        <authorList>
            <person name="Zhao B."/>
        </authorList>
    </citation>
    <scope>NUCLEOTIDE SEQUENCE [LARGE SCALE GENOMIC DNA]</scope>
    <source>
        <strain evidence="1 2">6AG</strain>
    </source>
</reference>
<evidence type="ECO:0008006" key="3">
    <source>
        <dbReference type="Google" id="ProtNLM"/>
    </source>
</evidence>